<dbReference type="InterPro" id="IPR020449">
    <property type="entry name" value="Tscrpt_reg_AraC-type_HTH"/>
</dbReference>
<gene>
    <name evidence="5" type="ORF">SPF06_20350</name>
</gene>
<dbReference type="InterPro" id="IPR003313">
    <property type="entry name" value="AraC-bd"/>
</dbReference>
<keyword evidence="1" id="KW-0805">Transcription regulation</keyword>
<dbReference type="InterPro" id="IPR037923">
    <property type="entry name" value="HTH-like"/>
</dbReference>
<dbReference type="PROSITE" id="PS01124">
    <property type="entry name" value="HTH_ARAC_FAMILY_2"/>
    <property type="match status" value="1"/>
</dbReference>
<feature type="domain" description="HTH araC/xylS-type" evidence="4">
    <location>
        <begin position="201"/>
        <end position="299"/>
    </location>
</feature>
<evidence type="ECO:0000256" key="3">
    <source>
        <dbReference type="ARBA" id="ARBA00023163"/>
    </source>
</evidence>
<dbReference type="SUPFAM" id="SSF51215">
    <property type="entry name" value="Regulatory protein AraC"/>
    <property type="match status" value="1"/>
</dbReference>
<protein>
    <submittedName>
        <fullName evidence="5">AraC family transcriptional regulator</fullName>
    </submittedName>
</protein>
<evidence type="ECO:0000313" key="5">
    <source>
        <dbReference type="EMBL" id="MEA5457081.1"/>
    </source>
</evidence>
<dbReference type="SMART" id="SM00342">
    <property type="entry name" value="HTH_ARAC"/>
    <property type="match status" value="1"/>
</dbReference>
<sequence>MNSLDLRREEPERSFLREGFTGQRMSVLPRPRVKLALDSPATANLVVTDCGYFPNARHHGRTRHKGITQTVVLMCVKGSGWVRVDGYAPTEVNAGEAAILPAGIPHAYAASDQDPWTLWWLHVEGPGAAAFLAALNARALPAIRRMADPVRMASLASEVVTWHEKDTTDASLIASSGAAAHLLALLATDQLPGPGVHAAVESIVEHLRNNITARVSVDGLAAMAGLSRSHFAALFKERTGFPVVQFQTQLRMQRARELLDTTNTPIERIAGLVGYDDPFYFARMFKKVHGISPRQYRNHEKG</sequence>
<dbReference type="InterPro" id="IPR018060">
    <property type="entry name" value="HTH_AraC"/>
</dbReference>
<dbReference type="RefSeq" id="WP_323280993.1">
    <property type="nucleotide sequence ID" value="NZ_JAYGGQ010000021.1"/>
</dbReference>
<proteinExistence type="predicted"/>
<dbReference type="InterPro" id="IPR050204">
    <property type="entry name" value="AraC_XylS_family_regulators"/>
</dbReference>
<dbReference type="SUPFAM" id="SSF46689">
    <property type="entry name" value="Homeodomain-like"/>
    <property type="match status" value="2"/>
</dbReference>
<dbReference type="InterPro" id="IPR014710">
    <property type="entry name" value="RmlC-like_jellyroll"/>
</dbReference>
<evidence type="ECO:0000256" key="2">
    <source>
        <dbReference type="ARBA" id="ARBA00023125"/>
    </source>
</evidence>
<name>A0ABU5TBL8_9MICC</name>
<dbReference type="PANTHER" id="PTHR46796">
    <property type="entry name" value="HTH-TYPE TRANSCRIPTIONAL ACTIVATOR RHAS-RELATED"/>
    <property type="match status" value="1"/>
</dbReference>
<comment type="caution">
    <text evidence="5">The sequence shown here is derived from an EMBL/GenBank/DDBJ whole genome shotgun (WGS) entry which is preliminary data.</text>
</comment>
<reference evidence="5 6" key="1">
    <citation type="submission" date="2023-12" db="EMBL/GenBank/DDBJ databases">
        <title>Sinomonas terricola sp. nov, isolated from litchi orchard soil in Guangdong, PR China.</title>
        <authorList>
            <person name="Jiaxin W."/>
            <person name="Yang Z."/>
            <person name="Honghui Z."/>
        </authorList>
    </citation>
    <scope>NUCLEOTIDE SEQUENCE [LARGE SCALE GENOMIC DNA]</scope>
    <source>
        <strain evidence="5 6">JGH33</strain>
    </source>
</reference>
<dbReference type="Proteomes" id="UP001304769">
    <property type="component" value="Unassembled WGS sequence"/>
</dbReference>
<evidence type="ECO:0000259" key="4">
    <source>
        <dbReference type="PROSITE" id="PS01124"/>
    </source>
</evidence>
<evidence type="ECO:0000256" key="1">
    <source>
        <dbReference type="ARBA" id="ARBA00023015"/>
    </source>
</evidence>
<organism evidence="5 6">
    <name type="scientific">Sinomonas terricola</name>
    <dbReference type="NCBI Taxonomy" id="3110330"/>
    <lineage>
        <taxon>Bacteria</taxon>
        <taxon>Bacillati</taxon>
        <taxon>Actinomycetota</taxon>
        <taxon>Actinomycetes</taxon>
        <taxon>Micrococcales</taxon>
        <taxon>Micrococcaceae</taxon>
        <taxon>Sinomonas</taxon>
    </lineage>
</organism>
<dbReference type="InterPro" id="IPR009057">
    <property type="entry name" value="Homeodomain-like_sf"/>
</dbReference>
<dbReference type="PANTHER" id="PTHR46796:SF7">
    <property type="entry name" value="ARAC FAMILY TRANSCRIPTIONAL REGULATOR"/>
    <property type="match status" value="1"/>
</dbReference>
<dbReference type="Gene3D" id="1.10.10.60">
    <property type="entry name" value="Homeodomain-like"/>
    <property type="match status" value="2"/>
</dbReference>
<evidence type="ECO:0000313" key="6">
    <source>
        <dbReference type="Proteomes" id="UP001304769"/>
    </source>
</evidence>
<keyword evidence="2" id="KW-0238">DNA-binding</keyword>
<keyword evidence="3" id="KW-0804">Transcription</keyword>
<dbReference type="Gene3D" id="2.60.120.10">
    <property type="entry name" value="Jelly Rolls"/>
    <property type="match status" value="1"/>
</dbReference>
<dbReference type="PRINTS" id="PR00032">
    <property type="entry name" value="HTHARAC"/>
</dbReference>
<dbReference type="Pfam" id="PF12833">
    <property type="entry name" value="HTH_18"/>
    <property type="match status" value="1"/>
</dbReference>
<dbReference type="Pfam" id="PF02311">
    <property type="entry name" value="AraC_binding"/>
    <property type="match status" value="1"/>
</dbReference>
<keyword evidence="6" id="KW-1185">Reference proteome</keyword>
<dbReference type="EMBL" id="JAYGGQ010000021">
    <property type="protein sequence ID" value="MEA5457081.1"/>
    <property type="molecule type" value="Genomic_DNA"/>
</dbReference>
<accession>A0ABU5TBL8</accession>
<dbReference type="CDD" id="cd06986">
    <property type="entry name" value="cupin_MmsR-like_N"/>
    <property type="match status" value="1"/>
</dbReference>